<evidence type="ECO:0000313" key="2">
    <source>
        <dbReference type="EMBL" id="SDG45405.1"/>
    </source>
</evidence>
<dbReference type="Gene3D" id="3.40.50.2000">
    <property type="entry name" value="Glycogen Phosphorylase B"/>
    <property type="match status" value="2"/>
</dbReference>
<dbReference type="GO" id="GO:0004553">
    <property type="term" value="F:hydrolase activity, hydrolyzing O-glycosyl compounds"/>
    <property type="evidence" value="ECO:0007669"/>
    <property type="project" value="InterPro"/>
</dbReference>
<accession>A0A1G7UCS8</accession>
<gene>
    <name evidence="2" type="ORF">SAMN04488121_104327</name>
</gene>
<dbReference type="InterPro" id="IPR003331">
    <property type="entry name" value="UDP_GlcNAc_Epimerase_2_dom"/>
</dbReference>
<feature type="domain" description="UDP-N-acetylglucosamine 2-epimerase" evidence="1">
    <location>
        <begin position="23"/>
        <end position="369"/>
    </location>
</feature>
<dbReference type="CDD" id="cd03786">
    <property type="entry name" value="GTB_UDP-GlcNAc_2-Epimerase"/>
    <property type="match status" value="1"/>
</dbReference>
<reference evidence="2 3" key="1">
    <citation type="submission" date="2016-10" db="EMBL/GenBank/DDBJ databases">
        <authorList>
            <person name="de Groot N.N."/>
        </authorList>
    </citation>
    <scope>NUCLEOTIDE SEQUENCE [LARGE SCALE GENOMIC DNA]</scope>
    <source>
        <strain evidence="2 3">DSM 527</strain>
    </source>
</reference>
<sequence>MIRKICIVTGTRAEYGLLSPLMKAIREREDLQLQLLVTGMHLSPEFGLTYKQIEADGFHIDVKVDMLLSSDTAAGVTKSTGLGMIGFADAFNALQPDWVVILGDRFEAFAAATAAYIAQIPIIHLNGGETTEGAMDEAFRHAITKMSYLHFTATETYRKRVIQLGEAPERVFNVGAIGIDSIMHLPRMTKQELEENLGIDLSLPTVLVTYHPVTLEKNSAADQFAALIRALIATEGLQIVITYPNADTDGRVIIDLIKELEKQYRGRIYAFPSLGQKRYLSLIQYVEAVVGNSSSGIIEVPSFRIPTLNIGDRQGGRMAAESVIQVAPDEASIKQGLSKALSPEFREFCQQVNNPYGDGQTTGKILDKLCQFIETKNIKKKFYDL</sequence>
<dbReference type="Pfam" id="PF02350">
    <property type="entry name" value="Epimerase_2"/>
    <property type="match status" value="1"/>
</dbReference>
<dbReference type="PANTHER" id="PTHR43174:SF3">
    <property type="entry name" value="UDP-N-ACETYLGLUCOSAMINE 2-EPIMERASE"/>
    <property type="match status" value="1"/>
</dbReference>
<evidence type="ECO:0000313" key="3">
    <source>
        <dbReference type="Proteomes" id="UP000199045"/>
    </source>
</evidence>
<dbReference type="SUPFAM" id="SSF53756">
    <property type="entry name" value="UDP-Glycosyltransferase/glycogen phosphorylase"/>
    <property type="match status" value="1"/>
</dbReference>
<organism evidence="2 3">
    <name type="scientific">Chitinophaga filiformis</name>
    <name type="common">Myxococcus filiformis</name>
    <name type="synonym">Flexibacter filiformis</name>
    <dbReference type="NCBI Taxonomy" id="104663"/>
    <lineage>
        <taxon>Bacteria</taxon>
        <taxon>Pseudomonadati</taxon>
        <taxon>Bacteroidota</taxon>
        <taxon>Chitinophagia</taxon>
        <taxon>Chitinophagales</taxon>
        <taxon>Chitinophagaceae</taxon>
        <taxon>Chitinophaga</taxon>
    </lineage>
</organism>
<dbReference type="InterPro" id="IPR020004">
    <property type="entry name" value="UDP-GlcNAc_Epase"/>
</dbReference>
<protein>
    <submittedName>
        <fullName evidence="2">GDP/UDP-N,N'-diacetylbacillosamine 2-epimerase (Hydrolysing)</fullName>
    </submittedName>
</protein>
<dbReference type="PANTHER" id="PTHR43174">
    <property type="entry name" value="UDP-N-ACETYLGLUCOSAMINE 2-EPIMERASE"/>
    <property type="match status" value="1"/>
</dbReference>
<dbReference type="InterPro" id="IPR029767">
    <property type="entry name" value="WecB-like"/>
</dbReference>
<name>A0A1G7UCS8_CHIFI</name>
<dbReference type="STRING" id="104663.SAMN04488121_104327"/>
<dbReference type="NCBIfam" id="TIGR03568">
    <property type="entry name" value="NeuC_NnaA"/>
    <property type="match status" value="1"/>
</dbReference>
<proteinExistence type="predicted"/>
<dbReference type="GO" id="GO:0006047">
    <property type="term" value="P:UDP-N-acetylglucosamine metabolic process"/>
    <property type="evidence" value="ECO:0007669"/>
    <property type="project" value="InterPro"/>
</dbReference>
<dbReference type="RefSeq" id="WP_089834498.1">
    <property type="nucleotide sequence ID" value="NZ_FNBN01000004.1"/>
</dbReference>
<evidence type="ECO:0000259" key="1">
    <source>
        <dbReference type="Pfam" id="PF02350"/>
    </source>
</evidence>
<dbReference type="AlphaFoldDB" id="A0A1G7UCS8"/>
<dbReference type="OrthoDB" id="9803238at2"/>
<dbReference type="Proteomes" id="UP000199045">
    <property type="component" value="Unassembled WGS sequence"/>
</dbReference>
<dbReference type="EMBL" id="FNBN01000004">
    <property type="protein sequence ID" value="SDG45405.1"/>
    <property type="molecule type" value="Genomic_DNA"/>
</dbReference>